<keyword evidence="3" id="KW-1185">Reference proteome</keyword>
<name>A0A387HMG2_9ACTN</name>
<dbReference type="KEGG" id="shun:DWB77_07322"/>
<organism evidence="2 3">
    <name type="scientific">Streptomyces hundungensis</name>
    <dbReference type="NCBI Taxonomy" id="1077946"/>
    <lineage>
        <taxon>Bacteria</taxon>
        <taxon>Bacillati</taxon>
        <taxon>Actinomycetota</taxon>
        <taxon>Actinomycetes</taxon>
        <taxon>Kitasatosporales</taxon>
        <taxon>Streptomycetaceae</taxon>
        <taxon>Streptomyces</taxon>
    </lineage>
</organism>
<evidence type="ECO:0000256" key="1">
    <source>
        <dbReference type="SAM" id="MobiDB-lite"/>
    </source>
</evidence>
<proteinExistence type="predicted"/>
<dbReference type="Proteomes" id="UP000271554">
    <property type="component" value="Chromosome"/>
</dbReference>
<accession>A0A387HMG2</accession>
<gene>
    <name evidence="2" type="ORF">DWB77_07322</name>
</gene>
<dbReference type="AlphaFoldDB" id="A0A387HMG2"/>
<reference evidence="2 3" key="1">
    <citation type="submission" date="2018-10" db="EMBL/GenBank/DDBJ databases">
        <title>Relationship between Morphology and Antimicrobial Activity in Streptomyces.</title>
        <authorList>
            <person name="Kang H.J."/>
            <person name="Kim S.B."/>
        </authorList>
    </citation>
    <scope>NUCLEOTIDE SEQUENCE [LARGE SCALE GENOMIC DNA]</scope>
    <source>
        <strain evidence="2 3">BH38</strain>
    </source>
</reference>
<sequence>MVSSSTATGLDLPEPQETDLDGEEAHHLLVTAHADICRPLDHGLFIP</sequence>
<protein>
    <submittedName>
        <fullName evidence="2">Uncharacterized protein</fullName>
    </submittedName>
</protein>
<feature type="region of interest" description="Disordered" evidence="1">
    <location>
        <begin position="1"/>
        <end position="24"/>
    </location>
</feature>
<dbReference type="EMBL" id="CP032698">
    <property type="protein sequence ID" value="AYG85106.1"/>
    <property type="molecule type" value="Genomic_DNA"/>
</dbReference>
<evidence type="ECO:0000313" key="2">
    <source>
        <dbReference type="EMBL" id="AYG85106.1"/>
    </source>
</evidence>
<evidence type="ECO:0000313" key="3">
    <source>
        <dbReference type="Proteomes" id="UP000271554"/>
    </source>
</evidence>